<dbReference type="Pfam" id="PF13549">
    <property type="entry name" value="ATP-grasp_5"/>
    <property type="match status" value="1"/>
</dbReference>
<evidence type="ECO:0000256" key="2">
    <source>
        <dbReference type="ARBA" id="ARBA00022741"/>
    </source>
</evidence>
<protein>
    <recommendedName>
        <fullName evidence="5">CoA-binding protein</fullName>
    </recommendedName>
</protein>
<dbReference type="EMBL" id="DQZW01000128">
    <property type="protein sequence ID" value="HDL89802.1"/>
    <property type="molecule type" value="Genomic_DNA"/>
</dbReference>
<evidence type="ECO:0000313" key="4">
    <source>
        <dbReference type="EMBL" id="HDL89802.1"/>
    </source>
</evidence>
<sequence length="113" mass="12741">MEWIIGGKRDPQFGPVVLTGMGGVLVEIIKDVSARVGPICHEEAIAMLRETRAFRVLEGFREQPRANIDALADMIVNVSWFLHDFPQIKEMDLNPVLITVDKAIILDWRIALC</sequence>
<name>A0A7C1AY52_9BACT</name>
<dbReference type="SUPFAM" id="SSF56059">
    <property type="entry name" value="Glutathione synthetase ATP-binding domain-like"/>
    <property type="match status" value="1"/>
</dbReference>
<dbReference type="AlphaFoldDB" id="A0A7C1AY52"/>
<proteinExistence type="predicted"/>
<dbReference type="Proteomes" id="UP000886355">
    <property type="component" value="Unassembled WGS sequence"/>
</dbReference>
<keyword evidence="3" id="KW-0067">ATP-binding</keyword>
<dbReference type="InterPro" id="IPR051538">
    <property type="entry name" value="Acyl-CoA_Synth/Transferase"/>
</dbReference>
<dbReference type="GO" id="GO:0005524">
    <property type="term" value="F:ATP binding"/>
    <property type="evidence" value="ECO:0007669"/>
    <property type="project" value="UniProtKB-KW"/>
</dbReference>
<accession>A0A7C1AY52</accession>
<dbReference type="PANTHER" id="PTHR43334">
    <property type="entry name" value="ACETATE--COA LIGASE [ADP-FORMING]"/>
    <property type="match status" value="1"/>
</dbReference>
<evidence type="ECO:0000256" key="1">
    <source>
        <dbReference type="ARBA" id="ARBA00022598"/>
    </source>
</evidence>
<evidence type="ECO:0008006" key="5">
    <source>
        <dbReference type="Google" id="ProtNLM"/>
    </source>
</evidence>
<dbReference type="PANTHER" id="PTHR43334:SF1">
    <property type="entry name" value="3-HYDROXYPROPIONATE--COA LIGASE [ADP-FORMING]"/>
    <property type="match status" value="1"/>
</dbReference>
<evidence type="ECO:0000256" key="3">
    <source>
        <dbReference type="ARBA" id="ARBA00022840"/>
    </source>
</evidence>
<gene>
    <name evidence="4" type="ORF">ENG14_02730</name>
</gene>
<reference evidence="4" key="1">
    <citation type="journal article" date="2020" name="mSystems">
        <title>Genome- and Community-Level Interaction Insights into Carbon Utilization and Element Cycling Functions of Hydrothermarchaeota in Hydrothermal Sediment.</title>
        <authorList>
            <person name="Zhou Z."/>
            <person name="Liu Y."/>
            <person name="Xu W."/>
            <person name="Pan J."/>
            <person name="Luo Z.H."/>
            <person name="Li M."/>
        </authorList>
    </citation>
    <scope>NUCLEOTIDE SEQUENCE [LARGE SCALE GENOMIC DNA]</scope>
    <source>
        <strain evidence="4">HyVt-19</strain>
    </source>
</reference>
<organism evidence="4">
    <name type="scientific">Thermodesulforhabdus norvegica</name>
    <dbReference type="NCBI Taxonomy" id="39841"/>
    <lineage>
        <taxon>Bacteria</taxon>
        <taxon>Pseudomonadati</taxon>
        <taxon>Thermodesulfobacteriota</taxon>
        <taxon>Syntrophobacteria</taxon>
        <taxon>Syntrophobacterales</taxon>
        <taxon>Thermodesulforhabdaceae</taxon>
        <taxon>Thermodesulforhabdus</taxon>
    </lineage>
</organism>
<comment type="caution">
    <text evidence="4">The sequence shown here is derived from an EMBL/GenBank/DDBJ whole genome shotgun (WGS) entry which is preliminary data.</text>
</comment>
<keyword evidence="1" id="KW-0436">Ligase</keyword>
<dbReference type="Gene3D" id="3.30.470.20">
    <property type="entry name" value="ATP-grasp fold, B domain"/>
    <property type="match status" value="1"/>
</dbReference>
<dbReference type="GO" id="GO:0016874">
    <property type="term" value="F:ligase activity"/>
    <property type="evidence" value="ECO:0007669"/>
    <property type="project" value="UniProtKB-KW"/>
</dbReference>
<keyword evidence="2" id="KW-0547">Nucleotide-binding</keyword>